<organism evidence="1 2">
    <name type="scientific">Sphingobacterium yanglingense</name>
    <dbReference type="NCBI Taxonomy" id="1437280"/>
    <lineage>
        <taxon>Bacteria</taxon>
        <taxon>Pseudomonadati</taxon>
        <taxon>Bacteroidota</taxon>
        <taxon>Sphingobacteriia</taxon>
        <taxon>Sphingobacteriales</taxon>
        <taxon>Sphingobacteriaceae</taxon>
        <taxon>Sphingobacterium</taxon>
    </lineage>
</organism>
<accession>A0A4R6WPR3</accession>
<gene>
    <name evidence="1" type="ORF">CLV99_1606</name>
</gene>
<evidence type="ECO:0000313" key="2">
    <source>
        <dbReference type="Proteomes" id="UP000295292"/>
    </source>
</evidence>
<dbReference type="AlphaFoldDB" id="A0A4R6WPR3"/>
<keyword evidence="2" id="KW-1185">Reference proteome</keyword>
<dbReference type="EMBL" id="SNYV01000011">
    <property type="protein sequence ID" value="TDQ80151.1"/>
    <property type="molecule type" value="Genomic_DNA"/>
</dbReference>
<dbReference type="RefSeq" id="WP_133583894.1">
    <property type="nucleotide sequence ID" value="NZ_SNYV01000011.1"/>
</dbReference>
<proteinExistence type="predicted"/>
<reference evidence="1 2" key="1">
    <citation type="submission" date="2019-03" db="EMBL/GenBank/DDBJ databases">
        <title>Genomic Encyclopedia of Archaeal and Bacterial Type Strains, Phase II (KMG-II): from individual species to whole genera.</title>
        <authorList>
            <person name="Goeker M."/>
        </authorList>
    </citation>
    <scope>NUCLEOTIDE SEQUENCE [LARGE SCALE GENOMIC DNA]</scope>
    <source>
        <strain evidence="1 2">DSM 28353</strain>
    </source>
</reference>
<name>A0A4R6WPR3_9SPHI</name>
<comment type="caution">
    <text evidence="1">The sequence shown here is derived from an EMBL/GenBank/DDBJ whole genome shotgun (WGS) entry which is preliminary data.</text>
</comment>
<dbReference type="Proteomes" id="UP000295292">
    <property type="component" value="Unassembled WGS sequence"/>
</dbReference>
<sequence>MIDLVKINVLIGSILLMLTFTNCKKSPDAVPNMYEHFLEFKDKNGQNLLNDFDINKLKTDVIVSTEKGETVNTVYSVFEMNNKKFLKINSSTLPNDKVNVLIYTIQNEELMGDSEKHILKTNWNVSNNRITLTDLFKDGEKQVSIKEDVVNFSHYVLIKE</sequence>
<protein>
    <submittedName>
        <fullName evidence="1">Uncharacterized protein</fullName>
    </submittedName>
</protein>
<evidence type="ECO:0000313" key="1">
    <source>
        <dbReference type="EMBL" id="TDQ80151.1"/>
    </source>
</evidence>